<gene>
    <name evidence="1" type="ordered locus">Slin_0859</name>
</gene>
<dbReference type="eggNOG" id="COG0664">
    <property type="taxonomic scope" value="Bacteria"/>
</dbReference>
<dbReference type="HOGENOM" id="CLU_1905439_0_0_10"/>
<protein>
    <submittedName>
        <fullName evidence="1">Transcriptional regulator, Crp/Fnr family</fullName>
    </submittedName>
</protein>
<reference evidence="1 2" key="1">
    <citation type="journal article" date="2010" name="Stand. Genomic Sci.">
        <title>Complete genome sequence of Spirosoma linguale type strain (1).</title>
        <authorList>
            <person name="Lail K."/>
            <person name="Sikorski J."/>
            <person name="Saunders E."/>
            <person name="Lapidus A."/>
            <person name="Glavina Del Rio T."/>
            <person name="Copeland A."/>
            <person name="Tice H."/>
            <person name="Cheng J.-F."/>
            <person name="Lucas S."/>
            <person name="Nolan M."/>
            <person name="Bruce D."/>
            <person name="Goodwin L."/>
            <person name="Pitluck S."/>
            <person name="Ivanova N."/>
            <person name="Mavromatis K."/>
            <person name="Ovchinnikova G."/>
            <person name="Pati A."/>
            <person name="Chen A."/>
            <person name="Palaniappan K."/>
            <person name="Land M."/>
            <person name="Hauser L."/>
            <person name="Chang Y.-J."/>
            <person name="Jeffries C.D."/>
            <person name="Chain P."/>
            <person name="Brettin T."/>
            <person name="Detter J.C."/>
            <person name="Schuetze A."/>
            <person name="Rohde M."/>
            <person name="Tindall B.J."/>
            <person name="Goeker M."/>
            <person name="Bristow J."/>
            <person name="Eisen J.A."/>
            <person name="Markowitz V."/>
            <person name="Hugenholtz P."/>
            <person name="Kyrpides N.C."/>
            <person name="Klenk H.-P."/>
            <person name="Chen F."/>
        </authorList>
    </citation>
    <scope>NUCLEOTIDE SEQUENCE [LARGE SCALE GENOMIC DNA]</scope>
    <source>
        <strain evidence="2">ATCC 33905 / DSM 74 / LMG 10896 / Claus 1</strain>
    </source>
</reference>
<dbReference type="RefSeq" id="WP_012925468.1">
    <property type="nucleotide sequence ID" value="NC_013730.1"/>
</dbReference>
<dbReference type="Proteomes" id="UP000002028">
    <property type="component" value="Chromosome"/>
</dbReference>
<proteinExistence type="predicted"/>
<keyword evidence="2" id="KW-1185">Reference proteome</keyword>
<accession>D2QI28</accession>
<organism evidence="1 2">
    <name type="scientific">Spirosoma linguale (strain ATCC 33905 / DSM 74 / LMG 10896 / Claus 1)</name>
    <dbReference type="NCBI Taxonomy" id="504472"/>
    <lineage>
        <taxon>Bacteria</taxon>
        <taxon>Pseudomonadati</taxon>
        <taxon>Bacteroidota</taxon>
        <taxon>Cytophagia</taxon>
        <taxon>Cytophagales</taxon>
        <taxon>Cytophagaceae</taxon>
        <taxon>Spirosoma</taxon>
    </lineage>
</organism>
<evidence type="ECO:0000313" key="2">
    <source>
        <dbReference type="Proteomes" id="UP000002028"/>
    </source>
</evidence>
<sequence length="133" mass="15381">MDFYVTWLLLCSTGSNLRPEYNGLPSIYSLQALQHTQVLLIKKDNLLRLYQQCAKYETIGRLMAELVAHRATEIAMSLASEKPEERYRNLLKKQPDLFQQVPQKFIANFLGMTPERLAVFEGGWPFRSDLNLS</sequence>
<name>D2QI28_SPILD</name>
<dbReference type="InterPro" id="IPR014710">
    <property type="entry name" value="RmlC-like_jellyroll"/>
</dbReference>
<evidence type="ECO:0000313" key="1">
    <source>
        <dbReference type="EMBL" id="ADB36916.1"/>
    </source>
</evidence>
<dbReference type="KEGG" id="sli:Slin_0859"/>
<dbReference type="EMBL" id="CP001769">
    <property type="protein sequence ID" value="ADB36916.1"/>
    <property type="molecule type" value="Genomic_DNA"/>
</dbReference>
<dbReference type="Gene3D" id="2.60.120.10">
    <property type="entry name" value="Jelly Rolls"/>
    <property type="match status" value="1"/>
</dbReference>
<dbReference type="AlphaFoldDB" id="D2QI28"/>
<dbReference type="STRING" id="504472.Slin_0859"/>